<proteinExistence type="predicted"/>
<evidence type="ECO:0008006" key="3">
    <source>
        <dbReference type="Google" id="ProtNLM"/>
    </source>
</evidence>
<keyword evidence="2" id="KW-1185">Reference proteome</keyword>
<evidence type="ECO:0000313" key="2">
    <source>
        <dbReference type="Proteomes" id="UP000578112"/>
    </source>
</evidence>
<comment type="caution">
    <text evidence="1">The sequence shown here is derived from an EMBL/GenBank/DDBJ whole genome shotgun (WGS) entry which is preliminary data.</text>
</comment>
<protein>
    <recommendedName>
        <fullName evidence="3">DUF4034 domain-containing protein</fullName>
    </recommendedName>
</protein>
<organism evidence="1 2">
    <name type="scientific">Actinoplanes digitatis</name>
    <dbReference type="NCBI Taxonomy" id="1868"/>
    <lineage>
        <taxon>Bacteria</taxon>
        <taxon>Bacillati</taxon>
        <taxon>Actinomycetota</taxon>
        <taxon>Actinomycetes</taxon>
        <taxon>Micromonosporales</taxon>
        <taxon>Micromonosporaceae</taxon>
        <taxon>Actinoplanes</taxon>
    </lineage>
</organism>
<dbReference type="AlphaFoldDB" id="A0A7W7MRH8"/>
<dbReference type="RefSeq" id="WP_184995475.1">
    <property type="nucleotide sequence ID" value="NZ_BOMK01000048.1"/>
</dbReference>
<sequence length="317" mass="34765">MSAAPTLPQPTFDPVAAYPEMGRVRSALAAMDWAGVRALIDGAPDPVARTMLIRFAATVPGAEQFLQDVLARDPDDSVAGAVLGGHLVDVGWKIRSGLRAQYVSAEQFSTFHGYLRRAEQILIDAAARNPADVSVWCQRLVSARGLELGLSEVRRRYDRLAEHEPHHLPAQSQLLQSLCPKWSGSWEQMHAFAGECMLAAPKGAHNAVLVVTGHLERWLDDDGQGVAYLATSRARNEIYEAATRSVWDPGFRHDYGWVAVRNTFAMAFSLIGDSRAAAAQFAALDRFGSEDPWHYLGDPAEEFVRRRALAYGKGGAR</sequence>
<accession>A0A7W7MRH8</accession>
<evidence type="ECO:0000313" key="1">
    <source>
        <dbReference type="EMBL" id="MBB4764271.1"/>
    </source>
</evidence>
<reference evidence="1 2" key="1">
    <citation type="submission" date="2020-08" db="EMBL/GenBank/DDBJ databases">
        <title>Sequencing the genomes of 1000 actinobacteria strains.</title>
        <authorList>
            <person name="Klenk H.-P."/>
        </authorList>
    </citation>
    <scope>NUCLEOTIDE SEQUENCE [LARGE SCALE GENOMIC DNA]</scope>
    <source>
        <strain evidence="1 2">DSM 43149</strain>
    </source>
</reference>
<dbReference type="EMBL" id="JACHNH010000001">
    <property type="protein sequence ID" value="MBB4764271.1"/>
    <property type="molecule type" value="Genomic_DNA"/>
</dbReference>
<dbReference type="Proteomes" id="UP000578112">
    <property type="component" value="Unassembled WGS sequence"/>
</dbReference>
<gene>
    <name evidence="1" type="ORF">BJ971_004827</name>
</gene>
<name>A0A7W7MRH8_9ACTN</name>